<accession>A0ABW7FV74</accession>
<dbReference type="InterPro" id="IPR036388">
    <property type="entry name" value="WH-like_DNA-bd_sf"/>
</dbReference>
<dbReference type="PRINTS" id="PR00038">
    <property type="entry name" value="HTHLUXR"/>
</dbReference>
<dbReference type="PROSITE" id="PS50043">
    <property type="entry name" value="HTH_LUXR_2"/>
    <property type="match status" value="1"/>
</dbReference>
<evidence type="ECO:0000259" key="1">
    <source>
        <dbReference type="PROSITE" id="PS50043"/>
    </source>
</evidence>
<dbReference type="SMART" id="SM00421">
    <property type="entry name" value="HTH_LUXR"/>
    <property type="match status" value="1"/>
</dbReference>
<dbReference type="EMBL" id="JBIGHZ010000003">
    <property type="protein sequence ID" value="MFG6448224.1"/>
    <property type="molecule type" value="Genomic_DNA"/>
</dbReference>
<dbReference type="SUPFAM" id="SSF46894">
    <property type="entry name" value="C-terminal effector domain of the bipartite response regulators"/>
    <property type="match status" value="1"/>
</dbReference>
<dbReference type="Pfam" id="PF00196">
    <property type="entry name" value="GerE"/>
    <property type="match status" value="1"/>
</dbReference>
<name>A0ABW7FV74_9BURK</name>
<sequence>MDGVQGRPRAAEFGGRVGFYGGPERRRSSSERWWHGALDEIDLGLCVVGDGLSVCYANYAARAQLKSAGSLQMQQGRLLLEEAADQQRLEQAVSDAQFRGLRRLICLGRGDNWTAISVVPVTDNQGLAMLVLGKRRLCGALPIQAFAREYHLTSAELQVLIALCEGLPPREIAEQHGVAISTVRTQIASVRAKTNTESIRELVSMVAQLPPLMGVLRVSDGV</sequence>
<proteinExistence type="predicted"/>
<dbReference type="InterPro" id="IPR016032">
    <property type="entry name" value="Sig_transdc_resp-reg_C-effctor"/>
</dbReference>
<evidence type="ECO:0000313" key="2">
    <source>
        <dbReference type="EMBL" id="MFG6448224.1"/>
    </source>
</evidence>
<keyword evidence="3" id="KW-1185">Reference proteome</keyword>
<gene>
    <name evidence="2" type="ORF">ACG0Z6_08195</name>
</gene>
<organism evidence="2 3">
    <name type="scientific">Roseateles rivi</name>
    <dbReference type="NCBI Taxonomy" id="3299028"/>
    <lineage>
        <taxon>Bacteria</taxon>
        <taxon>Pseudomonadati</taxon>
        <taxon>Pseudomonadota</taxon>
        <taxon>Betaproteobacteria</taxon>
        <taxon>Burkholderiales</taxon>
        <taxon>Sphaerotilaceae</taxon>
        <taxon>Roseateles</taxon>
    </lineage>
</organism>
<comment type="caution">
    <text evidence="2">The sequence shown here is derived from an EMBL/GenBank/DDBJ whole genome shotgun (WGS) entry which is preliminary data.</text>
</comment>
<protein>
    <submittedName>
        <fullName evidence="2">Helix-turn-helix transcriptional regulator</fullName>
    </submittedName>
</protein>
<dbReference type="Gene3D" id="1.10.10.10">
    <property type="entry name" value="Winged helix-like DNA-binding domain superfamily/Winged helix DNA-binding domain"/>
    <property type="match status" value="1"/>
</dbReference>
<evidence type="ECO:0000313" key="3">
    <source>
        <dbReference type="Proteomes" id="UP001606099"/>
    </source>
</evidence>
<reference evidence="2 3" key="1">
    <citation type="submission" date="2024-08" db="EMBL/GenBank/DDBJ databases">
        <authorList>
            <person name="Lu H."/>
        </authorList>
    </citation>
    <scope>NUCLEOTIDE SEQUENCE [LARGE SCALE GENOMIC DNA]</scope>
    <source>
        <strain evidence="2 3">BYS180W</strain>
    </source>
</reference>
<dbReference type="RefSeq" id="WP_394460283.1">
    <property type="nucleotide sequence ID" value="NZ_JBIGHZ010000003.1"/>
</dbReference>
<dbReference type="CDD" id="cd06170">
    <property type="entry name" value="LuxR_C_like"/>
    <property type="match status" value="1"/>
</dbReference>
<feature type="domain" description="HTH luxR-type" evidence="1">
    <location>
        <begin position="145"/>
        <end position="210"/>
    </location>
</feature>
<dbReference type="InterPro" id="IPR000792">
    <property type="entry name" value="Tscrpt_reg_LuxR_C"/>
</dbReference>
<dbReference type="Proteomes" id="UP001606099">
    <property type="component" value="Unassembled WGS sequence"/>
</dbReference>